<reference evidence="3" key="1">
    <citation type="submission" date="2023-10" db="EMBL/GenBank/DDBJ databases">
        <title>Genome assembly of Pristionchus species.</title>
        <authorList>
            <person name="Yoshida K."/>
            <person name="Sommer R.J."/>
        </authorList>
    </citation>
    <scope>NUCLEOTIDE SEQUENCE</scope>
    <source>
        <strain evidence="3">RS5133</strain>
    </source>
</reference>
<dbReference type="InterPro" id="IPR047415">
    <property type="entry name" value="Pcf11_CID"/>
</dbReference>
<evidence type="ECO:0000313" key="3">
    <source>
        <dbReference type="EMBL" id="GMT19447.1"/>
    </source>
</evidence>
<dbReference type="CDD" id="cd16982">
    <property type="entry name" value="CID_Pcf11"/>
    <property type="match status" value="1"/>
</dbReference>
<keyword evidence="4" id="KW-1185">Reference proteome</keyword>
<evidence type="ECO:0000313" key="4">
    <source>
        <dbReference type="Proteomes" id="UP001432322"/>
    </source>
</evidence>
<dbReference type="InterPro" id="IPR006569">
    <property type="entry name" value="CID_dom"/>
</dbReference>
<feature type="region of interest" description="Disordered" evidence="1">
    <location>
        <begin position="623"/>
        <end position="643"/>
    </location>
</feature>
<sequence>MDAPEAADYRTTLNELVANNKNTINLLTILAEDYSSIAPAIVDSIDKHLHRVNRDQKLPTMYLTDSIIKNLQVPYKQLFERIIVKMFVHTFHNGDERVRSSLFKLRDTWKDIFSRGKLYELDIKVNQEDPNWPIETPTASGSKGAVKAATGTAAHPPTAQPDKKVHVNPKFMDKMAAAALPLIKKDASRAVPSTSRAVKVEDSEVKVEVKPILKKPVAISGRDPRATKDPRPAKEKVEEPVKKIKAEPVDEPMPSDPVPSFAPKKQIKVETVEAPPVRNEPKVQEKKDERRKRSGEERREKRREESDRSPPPKHSRRSPPRHMNPRQMQRPMNPMAGIPVKPNVIPPSRPHIPPPAPAVATPTNVVGSHAFSIAPRAQPSPPIQGGGGGKPPMHGNMSFPPPVSMPSSNPLNSSAFVTGPIPGLLTPFAAGPNNPFGPNRSMPPPPGPLPMGGGPPMGGAPFMPPPPLQRPPPVHERKHVFKDDNRLEGIPANNRIFVDGKAYEVLYINETAVIEKDGLPHRIYFQGVPRNVVIDGVAYLMSFGENREVMIDNDVHLIRFGAPSRELYMGDYPFKGAFGGPPIIATINGRRHEIRLAGPAPEVKIEPEPSYELSRFLSQARADSQLQMNPRPAQPPVAAPPPVKVEPKADLNSLLSKLKKSGIMNMLGKGEASPPPAPIESDIRGGSDRAAAPVALFEKEPFDMRLLKTRYTSVVTALLAKRAVCEHCGLRFDSLSGVRYEKHLDWHVRRNLAAATTKETKSRAWYCSAQDWINAKDTAEDEDSGEGVDPFGKLSALAQTARNEEEAKKPSLNTNDAVSKTCAVCGEDFEEYYDEDSDTWKLKDCMQIGGQTCHESCASDLSRIEEESTIDKNTLKSEEEDDKPVSSSMDASTVSPTKILQPVDPRLAAKSSPMA</sequence>
<dbReference type="GO" id="GO:0005737">
    <property type="term" value="C:cytoplasm"/>
    <property type="evidence" value="ECO:0007669"/>
    <property type="project" value="TreeGrafter"/>
</dbReference>
<feature type="compositionally biased region" description="Basic and acidic residues" evidence="1">
    <location>
        <begin position="222"/>
        <end position="248"/>
    </location>
</feature>
<feature type="compositionally biased region" description="Low complexity" evidence="1">
    <location>
        <begin position="138"/>
        <end position="157"/>
    </location>
</feature>
<feature type="domain" description="CID" evidence="2">
    <location>
        <begin position="1"/>
        <end position="129"/>
    </location>
</feature>
<feature type="region of interest" description="Disordered" evidence="1">
    <location>
        <begin position="218"/>
        <end position="338"/>
    </location>
</feature>
<feature type="compositionally biased region" description="Basic residues" evidence="1">
    <location>
        <begin position="311"/>
        <end position="324"/>
    </location>
</feature>
<comment type="caution">
    <text evidence="3">The sequence shown here is derived from an EMBL/GenBank/DDBJ whole genome shotgun (WGS) entry which is preliminary data.</text>
</comment>
<dbReference type="GO" id="GO:0003729">
    <property type="term" value="F:mRNA binding"/>
    <property type="evidence" value="ECO:0007669"/>
    <property type="project" value="InterPro"/>
</dbReference>
<feature type="region of interest" description="Disordered" evidence="1">
    <location>
        <begin position="130"/>
        <end position="165"/>
    </location>
</feature>
<feature type="compositionally biased region" description="Pro residues" evidence="1">
    <location>
        <begin position="632"/>
        <end position="643"/>
    </location>
</feature>
<dbReference type="SMART" id="SM00582">
    <property type="entry name" value="RPR"/>
    <property type="match status" value="1"/>
</dbReference>
<dbReference type="SUPFAM" id="SSF48464">
    <property type="entry name" value="ENTH/VHS domain"/>
    <property type="match status" value="1"/>
</dbReference>
<proteinExistence type="predicted"/>
<dbReference type="EMBL" id="BTSY01000003">
    <property type="protein sequence ID" value="GMT19447.1"/>
    <property type="molecule type" value="Genomic_DNA"/>
</dbReference>
<dbReference type="GO" id="GO:0000993">
    <property type="term" value="F:RNA polymerase II complex binding"/>
    <property type="evidence" value="ECO:0007669"/>
    <property type="project" value="InterPro"/>
</dbReference>
<protein>
    <recommendedName>
        <fullName evidence="2">CID domain-containing protein</fullName>
    </recommendedName>
</protein>
<organism evidence="3 4">
    <name type="scientific">Pristionchus fissidentatus</name>
    <dbReference type="NCBI Taxonomy" id="1538716"/>
    <lineage>
        <taxon>Eukaryota</taxon>
        <taxon>Metazoa</taxon>
        <taxon>Ecdysozoa</taxon>
        <taxon>Nematoda</taxon>
        <taxon>Chromadorea</taxon>
        <taxon>Rhabditida</taxon>
        <taxon>Rhabditina</taxon>
        <taxon>Diplogasteromorpha</taxon>
        <taxon>Diplogasteroidea</taxon>
        <taxon>Neodiplogasteridae</taxon>
        <taxon>Pristionchus</taxon>
    </lineage>
</organism>
<feature type="region of interest" description="Disordered" evidence="1">
    <location>
        <begin position="864"/>
        <end position="915"/>
    </location>
</feature>
<feature type="region of interest" description="Disordered" evidence="1">
    <location>
        <begin position="428"/>
        <end position="475"/>
    </location>
</feature>
<dbReference type="GO" id="GO:0006369">
    <property type="term" value="P:termination of RNA polymerase II transcription"/>
    <property type="evidence" value="ECO:0007669"/>
    <property type="project" value="InterPro"/>
</dbReference>
<name>A0AAV5VI86_9BILA</name>
<dbReference type="PANTHER" id="PTHR15921">
    <property type="entry name" value="PRE-MRNA CLEAVAGE COMPLEX II"/>
    <property type="match status" value="1"/>
</dbReference>
<dbReference type="GO" id="GO:0031124">
    <property type="term" value="P:mRNA 3'-end processing"/>
    <property type="evidence" value="ECO:0007669"/>
    <property type="project" value="InterPro"/>
</dbReference>
<feature type="compositionally biased region" description="Basic and acidic residues" evidence="1">
    <location>
        <begin position="864"/>
        <end position="877"/>
    </location>
</feature>
<dbReference type="InterPro" id="IPR045154">
    <property type="entry name" value="PCF11-like"/>
</dbReference>
<evidence type="ECO:0000259" key="2">
    <source>
        <dbReference type="PROSITE" id="PS51391"/>
    </source>
</evidence>
<feature type="compositionally biased region" description="Basic and acidic residues" evidence="1">
    <location>
        <begin position="279"/>
        <end position="288"/>
    </location>
</feature>
<dbReference type="InterPro" id="IPR008942">
    <property type="entry name" value="ENTH_VHS"/>
</dbReference>
<evidence type="ECO:0000256" key="1">
    <source>
        <dbReference type="SAM" id="MobiDB-lite"/>
    </source>
</evidence>
<dbReference type="Gene3D" id="1.25.40.90">
    <property type="match status" value="1"/>
</dbReference>
<feature type="compositionally biased region" description="Polar residues" evidence="1">
    <location>
        <begin position="885"/>
        <end position="898"/>
    </location>
</feature>
<dbReference type="PANTHER" id="PTHR15921:SF3">
    <property type="entry name" value="PRE-MRNA CLEAVAGE COMPLEX 2 PROTEIN PCF11"/>
    <property type="match status" value="1"/>
</dbReference>
<feature type="compositionally biased region" description="Basic and acidic residues" evidence="1">
    <location>
        <begin position="294"/>
        <end position="310"/>
    </location>
</feature>
<dbReference type="AlphaFoldDB" id="A0AAV5VI86"/>
<feature type="compositionally biased region" description="Pro residues" evidence="1">
    <location>
        <begin position="462"/>
        <end position="472"/>
    </location>
</feature>
<dbReference type="Pfam" id="PF04818">
    <property type="entry name" value="CID"/>
    <property type="match status" value="1"/>
</dbReference>
<dbReference type="GO" id="GO:0005849">
    <property type="term" value="C:mRNA cleavage factor complex"/>
    <property type="evidence" value="ECO:0007669"/>
    <property type="project" value="TreeGrafter"/>
</dbReference>
<accession>A0AAV5VI86</accession>
<dbReference type="PROSITE" id="PS51391">
    <property type="entry name" value="CID"/>
    <property type="match status" value="1"/>
</dbReference>
<gene>
    <name evidence="3" type="ORF">PFISCL1PPCAC_10744</name>
</gene>
<dbReference type="Proteomes" id="UP001432322">
    <property type="component" value="Unassembled WGS sequence"/>
</dbReference>